<organism evidence="2 3">
    <name type="scientific">Prorocentrum cordatum</name>
    <dbReference type="NCBI Taxonomy" id="2364126"/>
    <lineage>
        <taxon>Eukaryota</taxon>
        <taxon>Sar</taxon>
        <taxon>Alveolata</taxon>
        <taxon>Dinophyceae</taxon>
        <taxon>Prorocentrales</taxon>
        <taxon>Prorocentraceae</taxon>
        <taxon>Prorocentrum</taxon>
    </lineage>
</organism>
<protein>
    <recommendedName>
        <fullName evidence="4">Spindle pole body component</fullName>
    </recommendedName>
</protein>
<name>A0ABN9PYA5_9DINO</name>
<evidence type="ECO:0000313" key="2">
    <source>
        <dbReference type="EMBL" id="CAK0797122.1"/>
    </source>
</evidence>
<reference evidence="2" key="1">
    <citation type="submission" date="2023-10" db="EMBL/GenBank/DDBJ databases">
        <authorList>
            <person name="Chen Y."/>
            <person name="Shah S."/>
            <person name="Dougan E. K."/>
            <person name="Thang M."/>
            <person name="Chan C."/>
        </authorList>
    </citation>
    <scope>NUCLEOTIDE SEQUENCE [LARGE SCALE GENOMIC DNA]</scope>
</reference>
<gene>
    <name evidence="2" type="ORF">PCOR1329_LOCUS6295</name>
</gene>
<evidence type="ECO:0008006" key="4">
    <source>
        <dbReference type="Google" id="ProtNLM"/>
    </source>
</evidence>
<accession>A0ABN9PYA5</accession>
<feature type="region of interest" description="Disordered" evidence="1">
    <location>
        <begin position="236"/>
        <end position="255"/>
    </location>
</feature>
<keyword evidence="3" id="KW-1185">Reference proteome</keyword>
<dbReference type="EMBL" id="CAUYUJ010001681">
    <property type="protein sequence ID" value="CAK0797122.1"/>
    <property type="molecule type" value="Genomic_DNA"/>
</dbReference>
<proteinExistence type="predicted"/>
<dbReference type="Proteomes" id="UP001189429">
    <property type="component" value="Unassembled WGS sequence"/>
</dbReference>
<comment type="caution">
    <text evidence="2">The sequence shown here is derived from an EMBL/GenBank/DDBJ whole genome shotgun (WGS) entry which is preliminary data.</text>
</comment>
<evidence type="ECO:0000313" key="3">
    <source>
        <dbReference type="Proteomes" id="UP001189429"/>
    </source>
</evidence>
<sequence>MAWASLFGAARAAADFSAPGGAADFKMRPLLDLQAGAGEGPARAGGDELVVADGADVSGDESQFSIISARFNNDHIKVAVAEKYLERSSNILRQAVSPALPSGISALLDKRAKLALGSRVLRASSLDQCFGREEIESAGLDCAARALAGDRGFGEIAPTVNEFNKVGAQLSSLSRGPLHAAWPARALRGALLPPNASKLTWATCDFGIRFPRRSSSGMSPNEDGVPQRLRALGGAGPALAAGAPAGPPAPRSAWGPQVAGPGGGWQWASPSGAGDAPGTSALAQLTGQVRARAGVLCLVLVHSCSELLGVRFAGAAAPAPGGDLRGGGAGLQFAGSAERFQVLLLLTELSLHLLHAHLGALCAAASAGGAAVAAAAASVTAPPPGVPRRALVVRCLRALRQLSCLAGGAVALEADEDPTIAPGRSSRKVLDLSFAASVAEGVEELMEGLQVL</sequence>
<evidence type="ECO:0000256" key="1">
    <source>
        <dbReference type="SAM" id="MobiDB-lite"/>
    </source>
</evidence>